<dbReference type="SUPFAM" id="SSF47384">
    <property type="entry name" value="Homodimeric domain of signal transducing histidine kinase"/>
    <property type="match status" value="1"/>
</dbReference>
<dbReference type="NCBIfam" id="TIGR00229">
    <property type="entry name" value="sensory_box"/>
    <property type="match status" value="2"/>
</dbReference>
<dbReference type="InterPro" id="IPR000014">
    <property type="entry name" value="PAS"/>
</dbReference>
<dbReference type="Pfam" id="PF08447">
    <property type="entry name" value="PAS_3"/>
    <property type="match status" value="1"/>
</dbReference>
<dbReference type="SMART" id="SM00387">
    <property type="entry name" value="HATPase_c"/>
    <property type="match status" value="1"/>
</dbReference>
<feature type="domain" description="PAC" evidence="8">
    <location>
        <begin position="208"/>
        <end position="260"/>
    </location>
</feature>
<comment type="catalytic activity">
    <reaction evidence="1">
        <text>ATP + protein L-histidine = ADP + protein N-phospho-L-histidine.</text>
        <dbReference type="EC" id="2.7.13.3"/>
    </reaction>
</comment>
<keyword evidence="5" id="KW-0418">Kinase</keyword>
<dbReference type="Gene3D" id="3.30.565.10">
    <property type="entry name" value="Histidine kinase-like ATPase, C-terminal domain"/>
    <property type="match status" value="1"/>
</dbReference>
<evidence type="ECO:0000256" key="1">
    <source>
        <dbReference type="ARBA" id="ARBA00000085"/>
    </source>
</evidence>
<evidence type="ECO:0000256" key="4">
    <source>
        <dbReference type="ARBA" id="ARBA00022679"/>
    </source>
</evidence>
<name>A0ABW7N5W8_9BACT</name>
<evidence type="ECO:0000313" key="10">
    <source>
        <dbReference type="Proteomes" id="UP001610063"/>
    </source>
</evidence>
<keyword evidence="9" id="KW-0067">ATP-binding</keyword>
<evidence type="ECO:0000256" key="3">
    <source>
        <dbReference type="ARBA" id="ARBA00022553"/>
    </source>
</evidence>
<dbReference type="PANTHER" id="PTHR43304:SF1">
    <property type="entry name" value="PAC DOMAIN-CONTAINING PROTEIN"/>
    <property type="match status" value="1"/>
</dbReference>
<organism evidence="9 10">
    <name type="scientific">Marinoscillum luteum</name>
    <dbReference type="NCBI Taxonomy" id="861051"/>
    <lineage>
        <taxon>Bacteria</taxon>
        <taxon>Pseudomonadati</taxon>
        <taxon>Bacteroidota</taxon>
        <taxon>Cytophagia</taxon>
        <taxon>Cytophagales</taxon>
        <taxon>Reichenbachiellaceae</taxon>
        <taxon>Marinoscillum</taxon>
    </lineage>
</organism>
<dbReference type="InterPro" id="IPR001610">
    <property type="entry name" value="PAC"/>
</dbReference>
<keyword evidence="9" id="KW-0547">Nucleotide-binding</keyword>
<dbReference type="PROSITE" id="PS50112">
    <property type="entry name" value="PAS"/>
    <property type="match status" value="1"/>
</dbReference>
<dbReference type="InterPro" id="IPR000700">
    <property type="entry name" value="PAS-assoc_C"/>
</dbReference>
<evidence type="ECO:0000313" key="9">
    <source>
        <dbReference type="EMBL" id="MFH6982800.1"/>
    </source>
</evidence>
<dbReference type="InterPro" id="IPR005467">
    <property type="entry name" value="His_kinase_dom"/>
</dbReference>
<dbReference type="EMBL" id="JBIPKE010000013">
    <property type="protein sequence ID" value="MFH6982800.1"/>
    <property type="molecule type" value="Genomic_DNA"/>
</dbReference>
<dbReference type="CDD" id="cd00082">
    <property type="entry name" value="HisKA"/>
    <property type="match status" value="1"/>
</dbReference>
<dbReference type="Pfam" id="PF13426">
    <property type="entry name" value="PAS_9"/>
    <property type="match status" value="1"/>
</dbReference>
<gene>
    <name evidence="9" type="ORF">ACHKAR_05095</name>
</gene>
<proteinExistence type="predicted"/>
<dbReference type="CDD" id="cd00130">
    <property type="entry name" value="PAS"/>
    <property type="match status" value="2"/>
</dbReference>
<dbReference type="SMART" id="SM00086">
    <property type="entry name" value="PAC"/>
    <property type="match status" value="1"/>
</dbReference>
<protein>
    <recommendedName>
        <fullName evidence="2">histidine kinase</fullName>
        <ecNumber evidence="2">2.7.13.3</ecNumber>
    </recommendedName>
</protein>
<dbReference type="InterPro" id="IPR013655">
    <property type="entry name" value="PAS_fold_3"/>
</dbReference>
<accession>A0ABW7N5W8</accession>
<dbReference type="Pfam" id="PF02518">
    <property type="entry name" value="HATPase_c"/>
    <property type="match status" value="1"/>
</dbReference>
<dbReference type="SUPFAM" id="SSF55874">
    <property type="entry name" value="ATPase domain of HSP90 chaperone/DNA topoisomerase II/histidine kinase"/>
    <property type="match status" value="1"/>
</dbReference>
<comment type="caution">
    <text evidence="9">The sequence shown here is derived from an EMBL/GenBank/DDBJ whole genome shotgun (WGS) entry which is preliminary data.</text>
</comment>
<evidence type="ECO:0000259" key="6">
    <source>
        <dbReference type="PROSITE" id="PS50109"/>
    </source>
</evidence>
<dbReference type="Gene3D" id="3.30.450.20">
    <property type="entry name" value="PAS domain"/>
    <property type="match status" value="2"/>
</dbReference>
<evidence type="ECO:0000256" key="2">
    <source>
        <dbReference type="ARBA" id="ARBA00012438"/>
    </source>
</evidence>
<dbReference type="Gene3D" id="2.10.70.100">
    <property type="match status" value="1"/>
</dbReference>
<dbReference type="InterPro" id="IPR052162">
    <property type="entry name" value="Sensor_kinase/Photoreceptor"/>
</dbReference>
<dbReference type="PROSITE" id="PS50113">
    <property type="entry name" value="PAC"/>
    <property type="match status" value="1"/>
</dbReference>
<dbReference type="Pfam" id="PF00512">
    <property type="entry name" value="HisKA"/>
    <property type="match status" value="1"/>
</dbReference>
<dbReference type="EC" id="2.7.13.3" evidence="2"/>
<dbReference type="InterPro" id="IPR036890">
    <property type="entry name" value="HATPase_C_sf"/>
</dbReference>
<dbReference type="GO" id="GO:0005524">
    <property type="term" value="F:ATP binding"/>
    <property type="evidence" value="ECO:0007669"/>
    <property type="project" value="UniProtKB-KW"/>
</dbReference>
<evidence type="ECO:0000256" key="5">
    <source>
        <dbReference type="ARBA" id="ARBA00022777"/>
    </source>
</evidence>
<reference evidence="9 10" key="1">
    <citation type="journal article" date="2013" name="Int. J. Syst. Evol. Microbiol.">
        <title>Marinoscillum luteum sp. nov., isolated from marine sediment.</title>
        <authorList>
            <person name="Cha I.T."/>
            <person name="Park S.J."/>
            <person name="Kim S.J."/>
            <person name="Kim J.G."/>
            <person name="Jung M.Y."/>
            <person name="Shin K.S."/>
            <person name="Kwon K.K."/>
            <person name="Yang S.H."/>
            <person name="Seo Y.S."/>
            <person name="Rhee S.K."/>
        </authorList>
    </citation>
    <scope>NUCLEOTIDE SEQUENCE [LARGE SCALE GENOMIC DNA]</scope>
    <source>
        <strain evidence="9 10">KCTC 23939</strain>
    </source>
</reference>
<dbReference type="PANTHER" id="PTHR43304">
    <property type="entry name" value="PHYTOCHROME-LIKE PROTEIN CPH1"/>
    <property type="match status" value="1"/>
</dbReference>
<dbReference type="PRINTS" id="PR00344">
    <property type="entry name" value="BCTRLSENSOR"/>
</dbReference>
<keyword evidence="3" id="KW-0597">Phosphoprotein</keyword>
<dbReference type="Proteomes" id="UP001610063">
    <property type="component" value="Unassembled WGS sequence"/>
</dbReference>
<keyword evidence="4" id="KW-0808">Transferase</keyword>
<dbReference type="InterPro" id="IPR035965">
    <property type="entry name" value="PAS-like_dom_sf"/>
</dbReference>
<dbReference type="InterPro" id="IPR003661">
    <property type="entry name" value="HisK_dim/P_dom"/>
</dbReference>
<keyword evidence="10" id="KW-1185">Reference proteome</keyword>
<evidence type="ECO:0000259" key="7">
    <source>
        <dbReference type="PROSITE" id="PS50112"/>
    </source>
</evidence>
<dbReference type="PROSITE" id="PS50109">
    <property type="entry name" value="HIS_KIN"/>
    <property type="match status" value="1"/>
</dbReference>
<dbReference type="SMART" id="SM00388">
    <property type="entry name" value="HisKA"/>
    <property type="match status" value="1"/>
</dbReference>
<dbReference type="SUPFAM" id="SSF55785">
    <property type="entry name" value="PYP-like sensor domain (PAS domain)"/>
    <property type="match status" value="2"/>
</dbReference>
<feature type="domain" description="Histidine kinase" evidence="6">
    <location>
        <begin position="277"/>
        <end position="490"/>
    </location>
</feature>
<dbReference type="Gene3D" id="1.10.287.130">
    <property type="match status" value="1"/>
</dbReference>
<sequence>MNNIKSVSHHHLSMLESFPCATVVIDDKGEIHYANHQVRELFGHDPNGLVGQTLETLIPPKFGKSQIDNLVSDIRDQPLSQLKNTVLHGNHIDGQEFPVKVKLTTLPIEFGGLVAAVISDESRKVNIENELIRKNHLLNFAEEIVGMGHWQWDLRTNDVIWSDNLYKVFGRNEVGGLKYDTYFSYVHPDDIEYVTERVQTSIADKKFHHFFHKILLRDGRVKTIHLVGQIFTNDNDEVIEMVGTCQDVTENLKNEELLRNASILEAKSTEMEQFAYIASHDLRHPLLTIINYIKAFDEDFGHSLTDEAKEYLNSISQSADRMDKLITGLLEYARLSQKKQRETVDCNEVVKDVIKDLSATIEKQDAKIITDPLPVIDGYEMEMHQLFQNIILNAIKFRKKKITPVIHIKSQKMETGEGYLFEINDNGIGIPEKDLGKIFSIFRRLHENEEFEGYGLGLANCKKIVELHHGKIWAQSEVGIGSSFYFTIKT</sequence>
<dbReference type="InterPro" id="IPR003594">
    <property type="entry name" value="HATPase_dom"/>
</dbReference>
<dbReference type="InterPro" id="IPR004358">
    <property type="entry name" value="Sig_transdc_His_kin-like_C"/>
</dbReference>
<feature type="domain" description="PAS" evidence="7">
    <location>
        <begin position="14"/>
        <end position="61"/>
    </location>
</feature>
<dbReference type="InterPro" id="IPR036097">
    <property type="entry name" value="HisK_dim/P_sf"/>
</dbReference>
<dbReference type="SMART" id="SM00091">
    <property type="entry name" value="PAS"/>
    <property type="match status" value="2"/>
</dbReference>
<evidence type="ECO:0000259" key="8">
    <source>
        <dbReference type="PROSITE" id="PS50113"/>
    </source>
</evidence>
<dbReference type="RefSeq" id="WP_395416441.1">
    <property type="nucleotide sequence ID" value="NZ_JBIPKE010000013.1"/>
</dbReference>